<feature type="chain" id="PRO_5021196063" evidence="1">
    <location>
        <begin position="18"/>
        <end position="164"/>
    </location>
</feature>
<sequence>MAFKFVAILALLACAKANYLPADLPYAGVYGYGSTIAPAALTHGSILSGYSSAAHLVEPLARASPLQLQAPLLNGFINPAPLTIGGSLPEGKATLTKTLVSTPTYVTSHVSNRVHTNEPEHLINSHVYGYNKNVINGGVVPLSHAVYYGAQNIPYGVAYGGHVY</sequence>
<evidence type="ECO:0000313" key="2">
    <source>
        <dbReference type="EnsemblMetazoa" id="AFUN010474-PA"/>
    </source>
</evidence>
<organism evidence="2">
    <name type="scientific">Anopheles funestus</name>
    <name type="common">African malaria mosquito</name>
    <dbReference type="NCBI Taxonomy" id="62324"/>
    <lineage>
        <taxon>Eukaryota</taxon>
        <taxon>Metazoa</taxon>
        <taxon>Ecdysozoa</taxon>
        <taxon>Arthropoda</taxon>
        <taxon>Hexapoda</taxon>
        <taxon>Insecta</taxon>
        <taxon>Pterygota</taxon>
        <taxon>Neoptera</taxon>
        <taxon>Endopterygota</taxon>
        <taxon>Diptera</taxon>
        <taxon>Nematocera</taxon>
        <taxon>Culicoidea</taxon>
        <taxon>Culicidae</taxon>
        <taxon>Anophelinae</taxon>
        <taxon>Anopheles</taxon>
    </lineage>
</organism>
<evidence type="ECO:0000256" key="1">
    <source>
        <dbReference type="SAM" id="SignalP"/>
    </source>
</evidence>
<dbReference type="AlphaFoldDB" id="A0A182RW14"/>
<protein>
    <submittedName>
        <fullName evidence="2">Uncharacterized protein</fullName>
    </submittedName>
</protein>
<reference evidence="2" key="1">
    <citation type="submission" date="2020-05" db="UniProtKB">
        <authorList>
            <consortium name="EnsemblMetazoa"/>
        </authorList>
    </citation>
    <scope>IDENTIFICATION</scope>
    <source>
        <strain evidence="2">FUMOZ</strain>
    </source>
</reference>
<keyword evidence="1" id="KW-0732">Signal</keyword>
<name>A0A182RW14_ANOFN</name>
<dbReference type="VEuPathDB" id="VectorBase:AFUN010474"/>
<dbReference type="EnsemblMetazoa" id="AFUN010474-RA">
    <property type="protein sequence ID" value="AFUN010474-PA"/>
    <property type="gene ID" value="AFUN010474"/>
</dbReference>
<proteinExistence type="predicted"/>
<feature type="signal peptide" evidence="1">
    <location>
        <begin position="1"/>
        <end position="17"/>
    </location>
</feature>
<accession>A0A182RW14</accession>